<dbReference type="PROSITE" id="PS00092">
    <property type="entry name" value="N6_MTASE"/>
    <property type="match status" value="1"/>
</dbReference>
<evidence type="ECO:0000256" key="1">
    <source>
        <dbReference type="ARBA" id="ARBA00022603"/>
    </source>
</evidence>
<dbReference type="EMBL" id="CP064782">
    <property type="protein sequence ID" value="QWT48021.1"/>
    <property type="molecule type" value="Genomic_DNA"/>
</dbReference>
<keyword evidence="5" id="KW-1185">Reference proteome</keyword>
<protein>
    <submittedName>
        <fullName evidence="4">16S rRNA (Guanine(966)-N(2))-methyltransferase RsmD</fullName>
        <ecNumber evidence="4">2.1.1.171</ecNumber>
    </submittedName>
</protein>
<dbReference type="PANTHER" id="PTHR43542:SF1">
    <property type="entry name" value="METHYLTRANSFERASE"/>
    <property type="match status" value="1"/>
</dbReference>
<dbReference type="NCBIfam" id="TIGR00095">
    <property type="entry name" value="16S rRNA (guanine(966)-N(2))-methyltransferase RsmD"/>
    <property type="match status" value="1"/>
</dbReference>
<feature type="region of interest" description="Disordered" evidence="3">
    <location>
        <begin position="1"/>
        <end position="22"/>
    </location>
</feature>
<dbReference type="EC" id="2.1.1.171" evidence="4"/>
<dbReference type="PANTHER" id="PTHR43542">
    <property type="entry name" value="METHYLTRANSFERASE"/>
    <property type="match status" value="1"/>
</dbReference>
<name>A0A975SKH9_9RHOO</name>
<evidence type="ECO:0000256" key="2">
    <source>
        <dbReference type="ARBA" id="ARBA00022679"/>
    </source>
</evidence>
<dbReference type="CDD" id="cd02440">
    <property type="entry name" value="AdoMet_MTases"/>
    <property type="match status" value="1"/>
</dbReference>
<gene>
    <name evidence="4" type="primary">rsmD</name>
    <name evidence="4" type="ORF">Azoinq_09040</name>
</gene>
<dbReference type="InterPro" id="IPR002052">
    <property type="entry name" value="DNA_methylase_N6_adenine_CS"/>
</dbReference>
<dbReference type="KEGG" id="aiq:Azoinq_09040"/>
<dbReference type="InterPro" id="IPR004398">
    <property type="entry name" value="RNA_MeTrfase_RsmD"/>
</dbReference>
<sequence>MAQKGGGGGKPGPRPSPKGNNTLRIIGGAWRRRILHFPDSEALRPTPDRVRETLFNWLGQDMEGLTCLDLFAGSGALGLEAASRGAQQVVLVERAPRVRAALADNVRLLGAENVEIVQEDALKFVALTDRRFDVVFLDPPYHQGWIERLAPALPRILAPEAAIYAEAETPLERLGDWVTVRRGQAGQVFYHLLRRSEADAE</sequence>
<dbReference type="Proteomes" id="UP000683428">
    <property type="component" value="Chromosome"/>
</dbReference>
<dbReference type="Pfam" id="PF03602">
    <property type="entry name" value="Cons_hypoth95"/>
    <property type="match status" value="1"/>
</dbReference>
<dbReference type="GO" id="GO:0003676">
    <property type="term" value="F:nucleic acid binding"/>
    <property type="evidence" value="ECO:0007669"/>
    <property type="project" value="InterPro"/>
</dbReference>
<organism evidence="4 5">
    <name type="scientific">Azospira inquinata</name>
    <dbReference type="NCBI Taxonomy" id="2785627"/>
    <lineage>
        <taxon>Bacteria</taxon>
        <taxon>Pseudomonadati</taxon>
        <taxon>Pseudomonadota</taxon>
        <taxon>Betaproteobacteria</taxon>
        <taxon>Rhodocyclales</taxon>
        <taxon>Rhodocyclaceae</taxon>
        <taxon>Azospira</taxon>
    </lineage>
</organism>
<dbReference type="PIRSF" id="PIRSF004553">
    <property type="entry name" value="CHP00095"/>
    <property type="match status" value="1"/>
</dbReference>
<reference evidence="4" key="1">
    <citation type="submission" date="2020-11" db="EMBL/GenBank/DDBJ databases">
        <title>Azospira inquinata sp. nov.</title>
        <authorList>
            <person name="Moe W.M."/>
            <person name="Mikes M.C."/>
        </authorList>
    </citation>
    <scope>NUCLEOTIDE SEQUENCE</scope>
    <source>
        <strain evidence="4">Azo-3</strain>
    </source>
</reference>
<keyword evidence="1 4" id="KW-0489">Methyltransferase</keyword>
<evidence type="ECO:0000313" key="4">
    <source>
        <dbReference type="EMBL" id="QWT48021.1"/>
    </source>
</evidence>
<proteinExistence type="predicted"/>
<evidence type="ECO:0000313" key="5">
    <source>
        <dbReference type="Proteomes" id="UP000683428"/>
    </source>
</evidence>
<accession>A0A975SKH9</accession>
<evidence type="ECO:0000256" key="3">
    <source>
        <dbReference type="SAM" id="MobiDB-lite"/>
    </source>
</evidence>
<feature type="compositionally biased region" description="Gly residues" evidence="3">
    <location>
        <begin position="1"/>
        <end position="11"/>
    </location>
</feature>
<dbReference type="GO" id="GO:0052913">
    <property type="term" value="F:16S rRNA (guanine(966)-N(2))-methyltransferase activity"/>
    <property type="evidence" value="ECO:0007669"/>
    <property type="project" value="UniProtKB-EC"/>
</dbReference>
<keyword evidence="2 4" id="KW-0808">Transferase</keyword>
<dbReference type="AlphaFoldDB" id="A0A975SKH9"/>